<sequence>MGLVKGDLTTQCKEAQPFTTEGVAFCSHPIQTPFQCQPPLTLSTYTEYVMTPGTACVMDARILFPEDYSLFIMWQRKLRPESGIGQIHDALEYDLFIKHREVLISSAISPSITYQSHLERNCGHTHHPSDSILNELCPVCEVGVHLSFLNTLALAWNKSGGVRLRPQYERTVSLRYRKFQKGWHIARLQLQELLEMFVVMATYEEAWEATHPAEAGAARKTNSASAALKLAQEDCMYPARLSQSVEQTKKQTLAQDAKKKVNFSRHVRIKHNDTISKAITKFTPDRPRYLFSRSSPAYEPGVYACPTGSEFIDTSHAVFTIATDFGNLKVYVTDDEEAFDLLQANPQYFKDSVGECQGIVDLHDSKIQIYQDIINDMAEDSNQEDSIVYLLREADRMVVLIDDDMGGVVDTFLFDGSDRGDLDDAKSSRKEELAARKEDWTCLRKCLQ</sequence>
<dbReference type="Proteomes" id="UP000193240">
    <property type="component" value="Unassembled WGS sequence"/>
</dbReference>
<name>A0A1Y2MG30_EPING</name>
<keyword evidence="2" id="KW-1185">Reference proteome</keyword>
<reference evidence="1 2" key="1">
    <citation type="journal article" date="2017" name="Genome Announc.">
        <title>Genome sequence of the saprophytic ascomycete Epicoccum nigrum ICMP 19927 strain isolated from New Zealand.</title>
        <authorList>
            <person name="Fokin M."/>
            <person name="Fleetwood D."/>
            <person name="Weir B.S."/>
            <person name="Villas-Boas S.G."/>
        </authorList>
    </citation>
    <scope>NUCLEOTIDE SEQUENCE [LARGE SCALE GENOMIC DNA]</scope>
    <source>
        <strain evidence="1 2">ICMP 19927</strain>
    </source>
</reference>
<gene>
    <name evidence="1" type="ORF">B5807_00371</name>
</gene>
<organism evidence="1 2">
    <name type="scientific">Epicoccum nigrum</name>
    <name type="common">Soil fungus</name>
    <name type="synonym">Epicoccum purpurascens</name>
    <dbReference type="NCBI Taxonomy" id="105696"/>
    <lineage>
        <taxon>Eukaryota</taxon>
        <taxon>Fungi</taxon>
        <taxon>Dikarya</taxon>
        <taxon>Ascomycota</taxon>
        <taxon>Pezizomycotina</taxon>
        <taxon>Dothideomycetes</taxon>
        <taxon>Pleosporomycetidae</taxon>
        <taxon>Pleosporales</taxon>
        <taxon>Pleosporineae</taxon>
        <taxon>Didymellaceae</taxon>
        <taxon>Epicoccum</taxon>
    </lineage>
</organism>
<evidence type="ECO:0000313" key="2">
    <source>
        <dbReference type="Proteomes" id="UP000193240"/>
    </source>
</evidence>
<accession>A0A1Y2MG30</accession>
<proteinExistence type="predicted"/>
<dbReference type="AlphaFoldDB" id="A0A1Y2MG30"/>
<dbReference type="InParanoid" id="A0A1Y2MG30"/>
<protein>
    <submittedName>
        <fullName evidence="1">Uncharacterized protein</fullName>
    </submittedName>
</protein>
<evidence type="ECO:0000313" key="1">
    <source>
        <dbReference type="EMBL" id="OSS54437.1"/>
    </source>
</evidence>
<dbReference type="EMBL" id="KZ107838">
    <property type="protein sequence ID" value="OSS54437.1"/>
    <property type="molecule type" value="Genomic_DNA"/>
</dbReference>